<evidence type="ECO:0000313" key="5">
    <source>
        <dbReference type="RefSeq" id="XP_015965692.1"/>
    </source>
</evidence>
<feature type="region of interest" description="Disordered" evidence="2">
    <location>
        <begin position="740"/>
        <end position="783"/>
    </location>
</feature>
<dbReference type="PANTHER" id="PTHR47718">
    <property type="entry name" value="OS01G0519700 PROTEIN"/>
    <property type="match status" value="1"/>
</dbReference>
<dbReference type="RefSeq" id="XP_015965692.1">
    <property type="nucleotide sequence ID" value="XM_016110206.1"/>
</dbReference>
<feature type="compositionally biased region" description="Basic and acidic residues" evidence="2">
    <location>
        <begin position="69"/>
        <end position="95"/>
    </location>
</feature>
<dbReference type="AlphaFoldDB" id="A0A6P4DEH4"/>
<dbReference type="KEGG" id="adu:107489458"/>
<dbReference type="PANTHER" id="PTHR47718:SF15">
    <property type="entry name" value="PROTEIN FAR1-RELATED SEQUENCE 5-LIKE"/>
    <property type="match status" value="1"/>
</dbReference>
<dbReference type="PROSITE" id="PS50966">
    <property type="entry name" value="ZF_SWIM"/>
    <property type="match status" value="1"/>
</dbReference>
<reference evidence="4" key="1">
    <citation type="journal article" date="2016" name="Nat. Genet.">
        <title>The genome sequences of Arachis duranensis and Arachis ipaensis, the diploid ancestors of cultivated peanut.</title>
        <authorList>
            <person name="Bertioli D.J."/>
            <person name="Cannon S.B."/>
            <person name="Froenicke L."/>
            <person name="Huang G."/>
            <person name="Farmer A.D."/>
            <person name="Cannon E.K."/>
            <person name="Liu X."/>
            <person name="Gao D."/>
            <person name="Clevenger J."/>
            <person name="Dash S."/>
            <person name="Ren L."/>
            <person name="Moretzsohn M.C."/>
            <person name="Shirasawa K."/>
            <person name="Huang W."/>
            <person name="Vidigal B."/>
            <person name="Abernathy B."/>
            <person name="Chu Y."/>
            <person name="Niederhuth C.E."/>
            <person name="Umale P."/>
            <person name="Araujo A.C."/>
            <person name="Kozik A."/>
            <person name="Kim K.D."/>
            <person name="Burow M.D."/>
            <person name="Varshney R.K."/>
            <person name="Wang X."/>
            <person name="Zhang X."/>
            <person name="Barkley N."/>
            <person name="Guimaraes P.M."/>
            <person name="Isobe S."/>
            <person name="Guo B."/>
            <person name="Liao B."/>
            <person name="Stalker H.T."/>
            <person name="Schmitz R.J."/>
            <person name="Scheffler B.E."/>
            <person name="Leal-Bertioli S.C."/>
            <person name="Xun X."/>
            <person name="Jackson S.A."/>
            <person name="Michelmore R."/>
            <person name="Ozias-Akins P."/>
        </authorList>
    </citation>
    <scope>NUCLEOTIDE SEQUENCE [LARGE SCALE GENOMIC DNA]</scope>
    <source>
        <strain evidence="4">cv. V14167</strain>
    </source>
</reference>
<feature type="compositionally biased region" description="Low complexity" evidence="2">
    <location>
        <begin position="752"/>
        <end position="771"/>
    </location>
</feature>
<gene>
    <name evidence="5" type="primary">LOC107489458</name>
</gene>
<reference evidence="5" key="2">
    <citation type="submission" date="2025-08" db="UniProtKB">
        <authorList>
            <consortium name="RefSeq"/>
        </authorList>
    </citation>
    <scope>IDENTIFICATION</scope>
    <source>
        <tissue evidence="5">Whole plant</tissue>
    </source>
</reference>
<organism evidence="4 5">
    <name type="scientific">Arachis duranensis</name>
    <name type="common">Wild peanut</name>
    <dbReference type="NCBI Taxonomy" id="130453"/>
    <lineage>
        <taxon>Eukaryota</taxon>
        <taxon>Viridiplantae</taxon>
        <taxon>Streptophyta</taxon>
        <taxon>Embryophyta</taxon>
        <taxon>Tracheophyta</taxon>
        <taxon>Spermatophyta</taxon>
        <taxon>Magnoliopsida</taxon>
        <taxon>eudicotyledons</taxon>
        <taxon>Gunneridae</taxon>
        <taxon>Pentapetalae</taxon>
        <taxon>rosids</taxon>
        <taxon>fabids</taxon>
        <taxon>Fabales</taxon>
        <taxon>Fabaceae</taxon>
        <taxon>Papilionoideae</taxon>
        <taxon>50 kb inversion clade</taxon>
        <taxon>dalbergioids sensu lato</taxon>
        <taxon>Dalbergieae</taxon>
        <taxon>Pterocarpus clade</taxon>
        <taxon>Arachis</taxon>
    </lineage>
</organism>
<name>A0A6P4DEH4_ARADU</name>
<dbReference type="InterPro" id="IPR007527">
    <property type="entry name" value="Znf_SWIM"/>
</dbReference>
<dbReference type="Pfam" id="PF10551">
    <property type="entry name" value="MULE"/>
    <property type="match status" value="1"/>
</dbReference>
<keyword evidence="4" id="KW-1185">Reference proteome</keyword>
<dbReference type="InterPro" id="IPR004330">
    <property type="entry name" value="FAR1_DNA_bnd_dom"/>
</dbReference>
<evidence type="ECO:0000259" key="3">
    <source>
        <dbReference type="PROSITE" id="PS50966"/>
    </source>
</evidence>
<feature type="domain" description="SWIM-type" evidence="3">
    <location>
        <begin position="628"/>
        <end position="664"/>
    </location>
</feature>
<dbReference type="InterPro" id="IPR018289">
    <property type="entry name" value="MULE_transposase_dom"/>
</dbReference>
<dbReference type="InterPro" id="IPR036875">
    <property type="entry name" value="Znf_CCHC_sf"/>
</dbReference>
<keyword evidence="1" id="KW-0862">Zinc</keyword>
<protein>
    <submittedName>
        <fullName evidence="5">Protein FAR1-RELATED SEQUENCE 5-like</fullName>
    </submittedName>
</protein>
<proteinExistence type="predicted"/>
<evidence type="ECO:0000256" key="1">
    <source>
        <dbReference type="PROSITE-ProRule" id="PRU00325"/>
    </source>
</evidence>
<dbReference type="Pfam" id="PF03101">
    <property type="entry name" value="FAR1"/>
    <property type="match status" value="1"/>
</dbReference>
<dbReference type="GeneID" id="107489458"/>
<keyword evidence="1" id="KW-0863">Zinc-finger</keyword>
<dbReference type="GO" id="GO:0008270">
    <property type="term" value="F:zinc ion binding"/>
    <property type="evidence" value="ECO:0007669"/>
    <property type="project" value="UniProtKB-KW"/>
</dbReference>
<accession>A0A6P4DEH4</accession>
<evidence type="ECO:0000313" key="4">
    <source>
        <dbReference type="Proteomes" id="UP000515211"/>
    </source>
</evidence>
<keyword evidence="1" id="KW-0479">Metal-binding</keyword>
<evidence type="ECO:0000256" key="2">
    <source>
        <dbReference type="SAM" id="MobiDB-lite"/>
    </source>
</evidence>
<feature type="region of interest" description="Disordered" evidence="2">
    <location>
        <begin position="69"/>
        <end position="100"/>
    </location>
</feature>
<dbReference type="GO" id="GO:0003676">
    <property type="term" value="F:nucleic acid binding"/>
    <property type="evidence" value="ECO:0007669"/>
    <property type="project" value="InterPro"/>
</dbReference>
<sequence length="810" mass="93007">MASSAPSMERRTAIVFGGNSPILRVSLNYRIVALWHRVAEDEDTTRGVCVADEAEMSDGVNHRVGSVEGERSAGMESDEHNFQEDDTEHDHHAEADVDNGDAVELEDSLDGAGGMFDNYAEDEFYAVDSVESIGWINFLNLSKEDVLRFNFADVDIAFEFYQQYAKHHGFGARRSRSEKRGEVRIRQEFVCHRQGYRSPKFYTMPNRQKRPRAETRCGCPARMLLRMDDESGRCHVAYFSDAHNHHALELQFSSMLLSHRRMSEADIEQMSDMRKGGIGVSRIYGFMASLAGRYHNVPYTTRDMHNVNAKQRREGGLDVESCLRYLRECKANDPALYYKEVVDGEGVFGDVVAFDATYKKNVYLSPLVVFSGVNYHNQTVVFAAALVADEKEETYVWLLQQLQTSMKGKSPVSITTDGDRQMNSAIEQIFSEAHHRLYAWHLLRNTTSNIGKPKFTRMFRDCMLGDYEVRTFQRKWFEMVEKFGIADKRWVQDMYERRHSWATAHIRGKFFAGYRTTSRCEGLHAVISQYVKSGYSYTEFLHHFHRCLMFVHAKEVEADFECAKGDPVMTTNLKQLEQSAADNYTRAIFYLFVPILDRACAMKVVDSEDNGSYFIHSVSRYRTPEKDWRVVATSDTREVRCMCMRMECFGVPCEHIIMVLVLNNVHEIPRSLILPRWTKEAKLVAVQSMGVIWDSIQLTQHWCLMDWYRKVCKIACHSTQKFQFARDIAVLMLKHFENEDAGDTSFPPEGPPTEGGRPPTQNPPRRNTNGNGAHGGKKTQRCRLCREVGHNRTTCPDRRTMESSSVVADE</sequence>
<dbReference type="SUPFAM" id="SSF57756">
    <property type="entry name" value="Retrovirus zinc finger-like domains"/>
    <property type="match status" value="1"/>
</dbReference>
<dbReference type="Proteomes" id="UP000515211">
    <property type="component" value="Chromosome 5"/>
</dbReference>